<comment type="caution">
    <text evidence="1">The sequence shown here is derived from an EMBL/GenBank/DDBJ whole genome shotgun (WGS) entry which is preliminary data.</text>
</comment>
<dbReference type="RefSeq" id="WP_311665929.1">
    <property type="nucleotide sequence ID" value="NZ_JAVRHT010000064.1"/>
</dbReference>
<reference evidence="1 2" key="1">
    <citation type="submission" date="2023-09" db="EMBL/GenBank/DDBJ databases">
        <authorList>
            <person name="Rey-Velasco X."/>
        </authorList>
    </citation>
    <scope>NUCLEOTIDE SEQUENCE [LARGE SCALE GENOMIC DNA]</scope>
    <source>
        <strain evidence="1 2">F394</strain>
    </source>
</reference>
<keyword evidence="2" id="KW-1185">Reference proteome</keyword>
<name>A0ABU3BVB3_9BACT</name>
<dbReference type="Gene3D" id="1.10.3210.10">
    <property type="entry name" value="Hypothetical protein af1432"/>
    <property type="match status" value="1"/>
</dbReference>
<sequence>MTLFSPLVERAVEIAAEWHDQTYRKGRWSDPCVEAPNGAPSRVPAMAHVTTVALTVQRAGWGDEAVAAAFLHDALEDADRYGHTMTPAALDALVGGAVVRIVEAVTEPKRDAAGDWLPWRVRKEAYLDALRAGPVEGAAVSLADKLHNAFSMASSLEAGVDIFADGPGRRALSAGPEAQAWFFHAALDATRRFDDPRLGPMRERLGQEVARFEAAAGVAA</sequence>
<dbReference type="PANTHER" id="PTHR46246:SF1">
    <property type="entry name" value="GUANOSINE-3',5'-BIS(DIPHOSPHATE) 3'-PYROPHOSPHOHYDROLASE MESH1"/>
    <property type="match status" value="1"/>
</dbReference>
<dbReference type="PANTHER" id="PTHR46246">
    <property type="entry name" value="GUANOSINE-3',5'-BIS(DIPHOSPHATE) 3'-PYROPHOSPHOHYDROLASE MESH1"/>
    <property type="match status" value="1"/>
</dbReference>
<dbReference type="Pfam" id="PF13328">
    <property type="entry name" value="HD_4"/>
    <property type="match status" value="1"/>
</dbReference>
<proteinExistence type="predicted"/>
<dbReference type="InterPro" id="IPR052194">
    <property type="entry name" value="MESH1"/>
</dbReference>
<evidence type="ECO:0000313" key="1">
    <source>
        <dbReference type="EMBL" id="MDT0633234.1"/>
    </source>
</evidence>
<gene>
    <name evidence="1" type="ORF">RM540_15875</name>
</gene>
<organism evidence="1 2">
    <name type="scientific">Rubrivirga litoralis</name>
    <dbReference type="NCBI Taxonomy" id="3075598"/>
    <lineage>
        <taxon>Bacteria</taxon>
        <taxon>Pseudomonadati</taxon>
        <taxon>Rhodothermota</taxon>
        <taxon>Rhodothermia</taxon>
        <taxon>Rhodothermales</taxon>
        <taxon>Rubricoccaceae</taxon>
        <taxon>Rubrivirga</taxon>
    </lineage>
</organism>
<accession>A0ABU3BVB3</accession>
<dbReference type="SUPFAM" id="SSF109604">
    <property type="entry name" value="HD-domain/PDEase-like"/>
    <property type="match status" value="1"/>
</dbReference>
<dbReference type="Proteomes" id="UP001267426">
    <property type="component" value="Unassembled WGS sequence"/>
</dbReference>
<dbReference type="EMBL" id="JAVRHT010000064">
    <property type="protein sequence ID" value="MDT0633234.1"/>
    <property type="molecule type" value="Genomic_DNA"/>
</dbReference>
<protein>
    <submittedName>
        <fullName evidence="1">HD domain-containing protein</fullName>
    </submittedName>
</protein>
<evidence type="ECO:0000313" key="2">
    <source>
        <dbReference type="Proteomes" id="UP001267426"/>
    </source>
</evidence>